<dbReference type="GO" id="GO:0016020">
    <property type="term" value="C:membrane"/>
    <property type="evidence" value="ECO:0007669"/>
    <property type="project" value="InterPro"/>
</dbReference>
<proteinExistence type="predicted"/>
<dbReference type="PANTHER" id="PTHR45817">
    <property type="entry name" value="LYSYL OXIDASE-LIKE-RELATED"/>
    <property type="match status" value="1"/>
</dbReference>
<keyword evidence="7" id="KW-1185">Reference proteome</keyword>
<accession>A0AAE0VNF4</accession>
<feature type="disulfide bond" evidence="2">
    <location>
        <begin position="88"/>
        <end position="98"/>
    </location>
</feature>
<dbReference type="InterPro" id="IPR001190">
    <property type="entry name" value="SRCR"/>
</dbReference>
<comment type="caution">
    <text evidence="6">The sequence shown here is derived from an EMBL/GenBank/DDBJ whole genome shotgun (WGS) entry which is preliminary data.</text>
</comment>
<dbReference type="PROSITE" id="PS50287">
    <property type="entry name" value="SRCR_2"/>
    <property type="match status" value="2"/>
</dbReference>
<dbReference type="InterPro" id="IPR036772">
    <property type="entry name" value="SRCR-like_dom_sf"/>
</dbReference>
<reference evidence="6" key="2">
    <citation type="journal article" date="2021" name="Genome Biol. Evol.">
        <title>Developing a high-quality reference genome for a parasitic bivalve with doubly uniparental inheritance (Bivalvia: Unionida).</title>
        <authorList>
            <person name="Smith C.H."/>
        </authorList>
    </citation>
    <scope>NUCLEOTIDE SEQUENCE</scope>
    <source>
        <strain evidence="6">CHS0354</strain>
        <tissue evidence="6">Mantle</tissue>
    </source>
</reference>
<dbReference type="SUPFAM" id="SSF57184">
    <property type="entry name" value="Growth factor receptor domain"/>
    <property type="match status" value="1"/>
</dbReference>
<feature type="transmembrane region" description="Helical" evidence="3">
    <location>
        <begin position="398"/>
        <end position="419"/>
    </location>
</feature>
<evidence type="ECO:0000259" key="5">
    <source>
        <dbReference type="PROSITE" id="PS50287"/>
    </source>
</evidence>
<evidence type="ECO:0000256" key="2">
    <source>
        <dbReference type="PROSITE-ProRule" id="PRU00196"/>
    </source>
</evidence>
<feature type="domain" description="SRCR" evidence="5">
    <location>
        <begin position="23"/>
        <end position="118"/>
    </location>
</feature>
<dbReference type="AlphaFoldDB" id="A0AAE0VNF4"/>
<dbReference type="GO" id="GO:0005615">
    <property type="term" value="C:extracellular space"/>
    <property type="evidence" value="ECO:0007669"/>
    <property type="project" value="TreeGrafter"/>
</dbReference>
<evidence type="ECO:0000313" key="7">
    <source>
        <dbReference type="Proteomes" id="UP001195483"/>
    </source>
</evidence>
<reference evidence="6" key="1">
    <citation type="journal article" date="2021" name="Genome Biol. Evol.">
        <title>A High-Quality Reference Genome for a Parasitic Bivalve with Doubly Uniparental Inheritance (Bivalvia: Unionida).</title>
        <authorList>
            <person name="Smith C.H."/>
        </authorList>
    </citation>
    <scope>NUCLEOTIDE SEQUENCE</scope>
    <source>
        <strain evidence="6">CHS0354</strain>
    </source>
</reference>
<protein>
    <recommendedName>
        <fullName evidence="5">SRCR domain-containing protein</fullName>
    </recommendedName>
</protein>
<dbReference type="Gene3D" id="2.10.50.10">
    <property type="entry name" value="Tumor Necrosis Factor Receptor, subunit A, domain 2"/>
    <property type="match status" value="2"/>
</dbReference>
<feature type="domain" description="SRCR" evidence="5">
    <location>
        <begin position="134"/>
        <end position="226"/>
    </location>
</feature>
<evidence type="ECO:0000256" key="1">
    <source>
        <dbReference type="ARBA" id="ARBA00023157"/>
    </source>
</evidence>
<evidence type="ECO:0000256" key="4">
    <source>
        <dbReference type="SAM" id="SignalP"/>
    </source>
</evidence>
<dbReference type="PRINTS" id="PR00258">
    <property type="entry name" value="SPERACTRCPTR"/>
</dbReference>
<gene>
    <name evidence="6" type="ORF">CHS0354_021353</name>
</gene>
<dbReference type="SUPFAM" id="SSF56487">
    <property type="entry name" value="SRCR-like"/>
    <property type="match status" value="2"/>
</dbReference>
<organism evidence="6 7">
    <name type="scientific">Potamilus streckersoni</name>
    <dbReference type="NCBI Taxonomy" id="2493646"/>
    <lineage>
        <taxon>Eukaryota</taxon>
        <taxon>Metazoa</taxon>
        <taxon>Spiralia</taxon>
        <taxon>Lophotrochozoa</taxon>
        <taxon>Mollusca</taxon>
        <taxon>Bivalvia</taxon>
        <taxon>Autobranchia</taxon>
        <taxon>Heteroconchia</taxon>
        <taxon>Palaeoheterodonta</taxon>
        <taxon>Unionida</taxon>
        <taxon>Unionoidea</taxon>
        <taxon>Unionidae</taxon>
        <taxon>Ambleminae</taxon>
        <taxon>Lampsilini</taxon>
        <taxon>Potamilus</taxon>
    </lineage>
</organism>
<feature type="chain" id="PRO_5042070459" description="SRCR domain-containing protein" evidence="4">
    <location>
        <begin position="20"/>
        <end position="424"/>
    </location>
</feature>
<dbReference type="SMART" id="SM01411">
    <property type="entry name" value="Ephrin_rec_like"/>
    <property type="match status" value="3"/>
</dbReference>
<feature type="signal peptide" evidence="4">
    <location>
        <begin position="1"/>
        <end position="19"/>
    </location>
</feature>
<dbReference type="Gene3D" id="3.10.250.10">
    <property type="entry name" value="SRCR-like domain"/>
    <property type="match status" value="2"/>
</dbReference>
<dbReference type="Proteomes" id="UP001195483">
    <property type="component" value="Unassembled WGS sequence"/>
</dbReference>
<evidence type="ECO:0000313" key="6">
    <source>
        <dbReference type="EMBL" id="KAK3584683.1"/>
    </source>
</evidence>
<evidence type="ECO:0000256" key="3">
    <source>
        <dbReference type="SAM" id="Phobius"/>
    </source>
</evidence>
<reference evidence="6" key="3">
    <citation type="submission" date="2023-05" db="EMBL/GenBank/DDBJ databases">
        <authorList>
            <person name="Smith C.H."/>
        </authorList>
    </citation>
    <scope>NUCLEOTIDE SEQUENCE</scope>
    <source>
        <strain evidence="6">CHS0354</strain>
        <tissue evidence="6">Mantle</tissue>
    </source>
</reference>
<keyword evidence="4" id="KW-0732">Signal</keyword>
<keyword evidence="3" id="KW-1133">Transmembrane helix</keyword>
<dbReference type="GO" id="GO:0030199">
    <property type="term" value="P:collagen fibril organization"/>
    <property type="evidence" value="ECO:0007669"/>
    <property type="project" value="TreeGrafter"/>
</dbReference>
<keyword evidence="3" id="KW-0472">Membrane</keyword>
<dbReference type="InterPro" id="IPR050912">
    <property type="entry name" value="LOX-like_protein"/>
</dbReference>
<feature type="disulfide bond" evidence="2">
    <location>
        <begin position="197"/>
        <end position="207"/>
    </location>
</feature>
<name>A0AAE0VNF4_9BIVA</name>
<dbReference type="GO" id="GO:0004720">
    <property type="term" value="F:protein-lysine 6-oxidase activity"/>
    <property type="evidence" value="ECO:0007669"/>
    <property type="project" value="TreeGrafter"/>
</dbReference>
<sequence length="424" mass="46485">MQMIVLGFLFIVIRKTVLTGEVIRLINGPNPLQGELQVLQDGIWSYVCYDNWTVQNTNVMCRMLRNKAYDGRYGTSGGYRACMYNITCSGDEESIDECMNGVVYKSCLLHESVSVRCGEYKMIPSTPGIPGIRVRLVDGNKQNEGNVEVGLNGTWRRVANTNNSWGNKEADVICRMVGYSTDNAIGFHTPTLTQVQCTGIESSIDLCSREMGNSCASTYLVYLYCSCISSNCNENSFRYCDVALGTCETACSPGRYISGSDCYICGAGTYQPATDQHICFYCPFGTYQNLFGQSSCKACPVGKYINSIVGATTCTSCPPGTYQDQIGQISCKQCDAGSYQNMAEQTSCITCETGTYQNSIGKTTCIPCEGGSTTIRPGSITQSECYKRQVNDLCQQTVLGRLLTAAMFLAAKYCFVIIYHKIIS</sequence>
<dbReference type="Pfam" id="PF00530">
    <property type="entry name" value="SRCR"/>
    <property type="match status" value="2"/>
</dbReference>
<dbReference type="EMBL" id="JAEAOA010001313">
    <property type="protein sequence ID" value="KAK3584683.1"/>
    <property type="molecule type" value="Genomic_DNA"/>
</dbReference>
<dbReference type="InterPro" id="IPR011641">
    <property type="entry name" value="Tyr-kin_ephrin_A/B_rcpt-like"/>
</dbReference>
<dbReference type="PANTHER" id="PTHR45817:SF8">
    <property type="entry name" value="LYSYL OXIDASE HOMOLOG 1"/>
    <property type="match status" value="1"/>
</dbReference>
<dbReference type="InterPro" id="IPR009030">
    <property type="entry name" value="Growth_fac_rcpt_cys_sf"/>
</dbReference>
<dbReference type="SMART" id="SM00202">
    <property type="entry name" value="SR"/>
    <property type="match status" value="2"/>
</dbReference>
<comment type="caution">
    <text evidence="2">Lacks conserved residue(s) required for the propagation of feature annotation.</text>
</comment>
<keyword evidence="3" id="KW-0812">Transmembrane</keyword>
<dbReference type="Pfam" id="PF07699">
    <property type="entry name" value="Ephrin_rec_like"/>
    <property type="match status" value="2"/>
</dbReference>
<keyword evidence="1 2" id="KW-1015">Disulfide bond</keyword>